<feature type="transmembrane region" description="Helical" evidence="1">
    <location>
        <begin position="39"/>
        <end position="60"/>
    </location>
</feature>
<evidence type="ECO:0000313" key="3">
    <source>
        <dbReference type="Proteomes" id="UP000539957"/>
    </source>
</evidence>
<keyword evidence="1" id="KW-1133">Transmembrane helix</keyword>
<accession>A0A7W7INC0</accession>
<dbReference type="AlphaFoldDB" id="A0A7W7INC0"/>
<dbReference type="EMBL" id="JACHKY010000002">
    <property type="protein sequence ID" value="MBB4797529.1"/>
    <property type="molecule type" value="Genomic_DNA"/>
</dbReference>
<keyword evidence="1" id="KW-0472">Membrane</keyword>
<evidence type="ECO:0000256" key="1">
    <source>
        <dbReference type="SAM" id="Phobius"/>
    </source>
</evidence>
<gene>
    <name evidence="2" type="ORF">HNP32_001253</name>
</gene>
<keyword evidence="3" id="KW-1185">Reference proteome</keyword>
<keyword evidence="1" id="KW-0812">Transmembrane</keyword>
<organism evidence="2 3">
    <name type="scientific">Brevundimonas bullata</name>
    <dbReference type="NCBI Taxonomy" id="13160"/>
    <lineage>
        <taxon>Bacteria</taxon>
        <taxon>Pseudomonadati</taxon>
        <taxon>Pseudomonadota</taxon>
        <taxon>Alphaproteobacteria</taxon>
        <taxon>Caulobacterales</taxon>
        <taxon>Caulobacteraceae</taxon>
        <taxon>Brevundimonas</taxon>
    </lineage>
</organism>
<comment type="caution">
    <text evidence="2">The sequence shown here is derived from an EMBL/GenBank/DDBJ whole genome shotgun (WGS) entry which is preliminary data.</text>
</comment>
<dbReference type="Proteomes" id="UP000539957">
    <property type="component" value="Unassembled WGS sequence"/>
</dbReference>
<proteinExistence type="predicted"/>
<name>A0A7W7INC0_9CAUL</name>
<reference evidence="2 3" key="1">
    <citation type="submission" date="2020-08" db="EMBL/GenBank/DDBJ databases">
        <title>Functional genomics of gut bacteria from endangered species of beetles.</title>
        <authorList>
            <person name="Carlos-Shanley C."/>
        </authorList>
    </citation>
    <scope>NUCLEOTIDE SEQUENCE [LARGE SCALE GENOMIC DNA]</scope>
    <source>
        <strain evidence="2 3">S00123</strain>
    </source>
</reference>
<protein>
    <submittedName>
        <fullName evidence="2">Uncharacterized protein</fullName>
    </submittedName>
</protein>
<evidence type="ECO:0000313" key="2">
    <source>
        <dbReference type="EMBL" id="MBB4797529.1"/>
    </source>
</evidence>
<dbReference type="RefSeq" id="WP_184268201.1">
    <property type="nucleotide sequence ID" value="NZ_JACHKY010000002.1"/>
</dbReference>
<sequence length="70" mass="7402">MKRHIILLFATVGAAVGPLVVLRDALVSSETDWSGQWWIVAALTAAAVCGLMGAMAGALLKLLMARLQPR</sequence>